<evidence type="ECO:0000256" key="1">
    <source>
        <dbReference type="SAM" id="Phobius"/>
    </source>
</evidence>
<protein>
    <submittedName>
        <fullName evidence="3">Uncharacterized protein</fullName>
    </submittedName>
</protein>
<name>A0A0N5AEX9_9BILA</name>
<reference evidence="3" key="1">
    <citation type="submission" date="2017-02" db="UniProtKB">
        <authorList>
            <consortium name="WormBaseParasite"/>
        </authorList>
    </citation>
    <scope>IDENTIFICATION</scope>
</reference>
<dbReference type="AlphaFoldDB" id="A0A0N5AEX9"/>
<keyword evidence="1" id="KW-1133">Transmembrane helix</keyword>
<dbReference type="Proteomes" id="UP000046393">
    <property type="component" value="Unplaced"/>
</dbReference>
<keyword evidence="1" id="KW-0812">Transmembrane</keyword>
<evidence type="ECO:0000313" key="3">
    <source>
        <dbReference type="WBParaSite" id="SMUV_0000280601-mRNA-1"/>
    </source>
</evidence>
<feature type="transmembrane region" description="Helical" evidence="1">
    <location>
        <begin position="87"/>
        <end position="105"/>
    </location>
</feature>
<keyword evidence="2" id="KW-1185">Reference proteome</keyword>
<keyword evidence="1" id="KW-0472">Membrane</keyword>
<organism evidence="2 3">
    <name type="scientific">Syphacia muris</name>
    <dbReference type="NCBI Taxonomy" id="451379"/>
    <lineage>
        <taxon>Eukaryota</taxon>
        <taxon>Metazoa</taxon>
        <taxon>Ecdysozoa</taxon>
        <taxon>Nematoda</taxon>
        <taxon>Chromadorea</taxon>
        <taxon>Rhabditida</taxon>
        <taxon>Spirurina</taxon>
        <taxon>Oxyuridomorpha</taxon>
        <taxon>Oxyuroidea</taxon>
        <taxon>Oxyuridae</taxon>
        <taxon>Syphacia</taxon>
    </lineage>
</organism>
<sequence length="125" mass="14706">MLVPLGIVLKRYVCRLTIPLSKQRWTITRAFFSTSPRVFEKIDIYEKVEKLRVEAYKDKGRNPGYMVAVRYKDYSKAIGEYGQFRDIFLGFLGIMFGSAILFVLARKDIEKRKRAAMLKRRENKS</sequence>
<evidence type="ECO:0000313" key="2">
    <source>
        <dbReference type="Proteomes" id="UP000046393"/>
    </source>
</evidence>
<proteinExistence type="predicted"/>
<accession>A0A0N5AEX9</accession>
<dbReference type="WBParaSite" id="SMUV_0000280601-mRNA-1">
    <property type="protein sequence ID" value="SMUV_0000280601-mRNA-1"/>
    <property type="gene ID" value="SMUV_0000280601"/>
</dbReference>